<dbReference type="AlphaFoldDB" id="A0A1E5UIY0"/>
<gene>
    <name evidence="7" type="ORF">BAE44_0026164</name>
</gene>
<evidence type="ECO:0000313" key="8">
    <source>
        <dbReference type="Proteomes" id="UP000095767"/>
    </source>
</evidence>
<keyword evidence="3" id="KW-0677">Repeat</keyword>
<dbReference type="InterPro" id="IPR041118">
    <property type="entry name" value="Rx_N"/>
</dbReference>
<keyword evidence="4" id="KW-0547">Nucleotide-binding</keyword>
<dbReference type="PANTHER" id="PTHR19338:SF48">
    <property type="entry name" value="OS12G0166600 PROTEIN"/>
    <property type="match status" value="1"/>
</dbReference>
<dbReference type="OrthoDB" id="679826at2759"/>
<comment type="caution">
    <text evidence="7">The sequence shown here is derived from an EMBL/GenBank/DDBJ whole genome shotgun (WGS) entry which is preliminary data.</text>
</comment>
<dbReference type="GO" id="GO:0000166">
    <property type="term" value="F:nucleotide binding"/>
    <property type="evidence" value="ECO:0007669"/>
    <property type="project" value="UniProtKB-KW"/>
</dbReference>
<evidence type="ECO:0000256" key="1">
    <source>
        <dbReference type="ARBA" id="ARBA00008894"/>
    </source>
</evidence>
<keyword evidence="2" id="KW-0433">Leucine-rich repeat</keyword>
<sequence>MEGAAQTILSNAGQLLSEEYRLLRRVSGEVIELRDDLDTMNALLRMQSEAEDGAVDHFVRGWMKQLRELAYDSEDSIDLYKLRIKSRADDGVRAWLERLLGTLFLRR</sequence>
<dbReference type="Proteomes" id="UP000095767">
    <property type="component" value="Unassembled WGS sequence"/>
</dbReference>
<organism evidence="7 8">
    <name type="scientific">Dichanthelium oligosanthes</name>
    <dbReference type="NCBI Taxonomy" id="888268"/>
    <lineage>
        <taxon>Eukaryota</taxon>
        <taxon>Viridiplantae</taxon>
        <taxon>Streptophyta</taxon>
        <taxon>Embryophyta</taxon>
        <taxon>Tracheophyta</taxon>
        <taxon>Spermatophyta</taxon>
        <taxon>Magnoliopsida</taxon>
        <taxon>Liliopsida</taxon>
        <taxon>Poales</taxon>
        <taxon>Poaceae</taxon>
        <taxon>PACMAD clade</taxon>
        <taxon>Panicoideae</taxon>
        <taxon>Panicodae</taxon>
        <taxon>Paniceae</taxon>
        <taxon>Dichantheliinae</taxon>
        <taxon>Dichanthelium</taxon>
    </lineage>
</organism>
<feature type="domain" description="Disease resistance N-terminal" evidence="6">
    <location>
        <begin position="6"/>
        <end position="88"/>
    </location>
</feature>
<keyword evidence="8" id="KW-1185">Reference proteome</keyword>
<evidence type="ECO:0000259" key="6">
    <source>
        <dbReference type="Pfam" id="PF18052"/>
    </source>
</evidence>
<keyword evidence="5" id="KW-0611">Plant defense</keyword>
<proteinExistence type="inferred from homology"/>
<dbReference type="EMBL" id="LWDX02075685">
    <property type="protein sequence ID" value="OEL12817.1"/>
    <property type="molecule type" value="Genomic_DNA"/>
</dbReference>
<evidence type="ECO:0000256" key="4">
    <source>
        <dbReference type="ARBA" id="ARBA00022741"/>
    </source>
</evidence>
<dbReference type="GO" id="GO:0006952">
    <property type="term" value="P:defense response"/>
    <property type="evidence" value="ECO:0007669"/>
    <property type="project" value="UniProtKB-KW"/>
</dbReference>
<accession>A0A1E5UIY0</accession>
<dbReference type="InterPro" id="IPR038005">
    <property type="entry name" value="RX-like_CC"/>
</dbReference>
<protein>
    <recommendedName>
        <fullName evidence="6">Disease resistance N-terminal domain-containing protein</fullName>
    </recommendedName>
</protein>
<dbReference type="PANTHER" id="PTHR19338">
    <property type="entry name" value="TRANSLOCASE OF INNER MITOCHONDRIAL MEMBRANE 13 HOMOLOG"/>
    <property type="match status" value="1"/>
</dbReference>
<reference evidence="7 8" key="1">
    <citation type="submission" date="2016-09" db="EMBL/GenBank/DDBJ databases">
        <title>The draft genome of Dichanthelium oligosanthes: A C3 panicoid grass species.</title>
        <authorList>
            <person name="Studer A.J."/>
            <person name="Schnable J.C."/>
            <person name="Brutnell T.P."/>
        </authorList>
    </citation>
    <scope>NUCLEOTIDE SEQUENCE [LARGE SCALE GENOMIC DNA]</scope>
    <source>
        <strain evidence="8">cv. Kellogg 1175</strain>
        <tissue evidence="7">Leaf</tissue>
    </source>
</reference>
<evidence type="ECO:0000256" key="5">
    <source>
        <dbReference type="ARBA" id="ARBA00022821"/>
    </source>
</evidence>
<dbReference type="Pfam" id="PF18052">
    <property type="entry name" value="Rx_N"/>
    <property type="match status" value="1"/>
</dbReference>
<comment type="similarity">
    <text evidence="1">Belongs to the disease resistance NB-LRR family.</text>
</comment>
<name>A0A1E5UIY0_9POAL</name>
<evidence type="ECO:0000256" key="3">
    <source>
        <dbReference type="ARBA" id="ARBA00022737"/>
    </source>
</evidence>
<evidence type="ECO:0000256" key="2">
    <source>
        <dbReference type="ARBA" id="ARBA00022614"/>
    </source>
</evidence>
<evidence type="ECO:0000313" key="7">
    <source>
        <dbReference type="EMBL" id="OEL12817.1"/>
    </source>
</evidence>
<feature type="non-terminal residue" evidence="7">
    <location>
        <position position="107"/>
    </location>
</feature>
<dbReference type="Gene3D" id="1.20.5.4130">
    <property type="match status" value="1"/>
</dbReference>
<dbReference type="CDD" id="cd14798">
    <property type="entry name" value="RX-CC_like"/>
    <property type="match status" value="1"/>
</dbReference>